<dbReference type="KEGG" id="dde:Dde_2544"/>
<organism evidence="1 2">
    <name type="scientific">Oleidesulfovibrio alaskensis (strain ATCC BAA-1058 / DSM 17464 / G20)</name>
    <name type="common">Desulfovibrio alaskensis</name>
    <dbReference type="NCBI Taxonomy" id="207559"/>
    <lineage>
        <taxon>Bacteria</taxon>
        <taxon>Pseudomonadati</taxon>
        <taxon>Thermodesulfobacteriota</taxon>
        <taxon>Desulfovibrionia</taxon>
        <taxon>Desulfovibrionales</taxon>
        <taxon>Desulfovibrionaceae</taxon>
        <taxon>Oleidesulfovibrio</taxon>
    </lineage>
</organism>
<evidence type="ECO:0000313" key="1">
    <source>
        <dbReference type="EMBL" id="ABB39340.1"/>
    </source>
</evidence>
<dbReference type="AlphaFoldDB" id="Q30YA6"/>
<evidence type="ECO:0000313" key="2">
    <source>
        <dbReference type="Proteomes" id="UP000002710"/>
    </source>
</evidence>
<reference evidence="1 2" key="1">
    <citation type="journal article" date="2011" name="J. Bacteriol.">
        <title>Complete genome sequence and updated annotation of Desulfovibrio alaskensis G20.</title>
        <authorList>
            <person name="Hauser L.J."/>
            <person name="Land M.L."/>
            <person name="Brown S.D."/>
            <person name="Larimer F."/>
            <person name="Keller K.L."/>
            <person name="Rapp-Giles B.J."/>
            <person name="Price M.N."/>
            <person name="Lin M."/>
            <person name="Bruce D.C."/>
            <person name="Detter J.C."/>
            <person name="Tapia R."/>
            <person name="Han C.S."/>
            <person name="Goodwin L.A."/>
            <person name="Cheng J.F."/>
            <person name="Pitluck S."/>
            <person name="Copeland A."/>
            <person name="Lucas S."/>
            <person name="Nolan M."/>
            <person name="Lapidus A.L."/>
            <person name="Palumbo A.V."/>
            <person name="Wall J.D."/>
        </authorList>
    </citation>
    <scope>NUCLEOTIDE SEQUENCE [LARGE SCALE GENOMIC DNA]</scope>
    <source>
        <strain evidence="2">ATCC BAA 1058 / DSM 17464 / G20</strain>
    </source>
</reference>
<dbReference type="HOGENOM" id="CLU_1376209_0_0_7"/>
<dbReference type="RefSeq" id="WP_011368390.1">
    <property type="nucleotide sequence ID" value="NC_007519.1"/>
</dbReference>
<gene>
    <name evidence="1" type="ordered locus">Dde_2544</name>
</gene>
<keyword evidence="2" id="KW-1185">Reference proteome</keyword>
<dbReference type="Proteomes" id="UP000002710">
    <property type="component" value="Chromosome"/>
</dbReference>
<evidence type="ECO:0008006" key="3">
    <source>
        <dbReference type="Google" id="ProtNLM"/>
    </source>
</evidence>
<dbReference type="EMBL" id="CP000112">
    <property type="protein sequence ID" value="ABB39340.1"/>
    <property type="molecule type" value="Genomic_DNA"/>
</dbReference>
<name>Q30YA6_OLEA2</name>
<accession>Q30YA6</accession>
<protein>
    <recommendedName>
        <fullName evidence="3">N-acetyltransferase domain-containing protein</fullName>
    </recommendedName>
</protein>
<proteinExistence type="predicted"/>
<dbReference type="STRING" id="207559.Dde_2544"/>
<sequence>MMRRMAERMVCHGRGGAVTQELVVRRAQPRHIRYVTARMRRQDAREAMAMTGLSVAGAVLASVRASDDVWVVMHRKTRQAEGADAGHGPVFRCRPVAVFGIAGLAEVDGVRAGMPWLVATAQVGACSRGILRHALCWLEAFHRRYPLLVNAVDSQNRTAGRWMRRTGFRQTQLHGGLLPPACRWIAFIRHSGREDICA</sequence>